<dbReference type="InParanoid" id="A0A165FK98"/>
<protein>
    <submittedName>
        <fullName evidence="1">Uncharacterized protein</fullName>
    </submittedName>
</protein>
<evidence type="ECO:0000313" key="2">
    <source>
        <dbReference type="Proteomes" id="UP000076842"/>
    </source>
</evidence>
<gene>
    <name evidence="1" type="ORF">CALCODRAFT_300007</name>
</gene>
<reference evidence="1 2" key="1">
    <citation type="journal article" date="2016" name="Mol. Biol. Evol.">
        <title>Comparative Genomics of Early-Diverging Mushroom-Forming Fungi Provides Insights into the Origins of Lignocellulose Decay Capabilities.</title>
        <authorList>
            <person name="Nagy L.G."/>
            <person name="Riley R."/>
            <person name="Tritt A."/>
            <person name="Adam C."/>
            <person name="Daum C."/>
            <person name="Floudas D."/>
            <person name="Sun H."/>
            <person name="Yadav J.S."/>
            <person name="Pangilinan J."/>
            <person name="Larsson K.H."/>
            <person name="Matsuura K."/>
            <person name="Barry K."/>
            <person name="Labutti K."/>
            <person name="Kuo R."/>
            <person name="Ohm R.A."/>
            <person name="Bhattacharya S.S."/>
            <person name="Shirouzu T."/>
            <person name="Yoshinaga Y."/>
            <person name="Martin F.M."/>
            <person name="Grigoriev I.V."/>
            <person name="Hibbett D.S."/>
        </authorList>
    </citation>
    <scope>NUCLEOTIDE SEQUENCE [LARGE SCALE GENOMIC DNA]</scope>
    <source>
        <strain evidence="1 2">HHB12733</strain>
    </source>
</reference>
<keyword evidence="2" id="KW-1185">Reference proteome</keyword>
<evidence type="ECO:0000313" key="1">
    <source>
        <dbReference type="EMBL" id="KZT56869.1"/>
    </source>
</evidence>
<accession>A0A165FK98</accession>
<dbReference type="Proteomes" id="UP000076842">
    <property type="component" value="Unassembled WGS sequence"/>
</dbReference>
<dbReference type="AlphaFoldDB" id="A0A165FK98"/>
<organism evidence="1 2">
    <name type="scientific">Calocera cornea HHB12733</name>
    <dbReference type="NCBI Taxonomy" id="1353952"/>
    <lineage>
        <taxon>Eukaryota</taxon>
        <taxon>Fungi</taxon>
        <taxon>Dikarya</taxon>
        <taxon>Basidiomycota</taxon>
        <taxon>Agaricomycotina</taxon>
        <taxon>Dacrymycetes</taxon>
        <taxon>Dacrymycetales</taxon>
        <taxon>Dacrymycetaceae</taxon>
        <taxon>Calocera</taxon>
    </lineage>
</organism>
<proteinExistence type="predicted"/>
<name>A0A165FK98_9BASI</name>
<dbReference type="EMBL" id="KV423971">
    <property type="protein sequence ID" value="KZT56869.1"/>
    <property type="molecule type" value="Genomic_DNA"/>
</dbReference>
<sequence length="81" mass="8737">MVSPRLAYLGVCLCITFRASVVLYRISYLPLAVPCSHLPFLAHRNTLCNPPSSLLPHSSVYSSISHSGIFPSAPLAPCLLV</sequence>